<comment type="caution">
    <text evidence="2">The sequence shown here is derived from an EMBL/GenBank/DDBJ whole genome shotgun (WGS) entry which is preliminary data.</text>
</comment>
<evidence type="ECO:0000256" key="1">
    <source>
        <dbReference type="SAM" id="Phobius"/>
    </source>
</evidence>
<name>A0A8T0MLM3_PANVG</name>
<dbReference type="Proteomes" id="UP000823388">
    <property type="component" value="Chromosome 9N"/>
</dbReference>
<keyword evidence="1" id="KW-1133">Transmembrane helix</keyword>
<accession>A0A8T0MLM3</accession>
<feature type="transmembrane region" description="Helical" evidence="1">
    <location>
        <begin position="82"/>
        <end position="102"/>
    </location>
</feature>
<reference evidence="2 3" key="1">
    <citation type="submission" date="2020-05" db="EMBL/GenBank/DDBJ databases">
        <title>WGS assembly of Panicum virgatum.</title>
        <authorList>
            <person name="Lovell J.T."/>
            <person name="Jenkins J."/>
            <person name="Shu S."/>
            <person name="Juenger T.E."/>
            <person name="Schmutz J."/>
        </authorList>
    </citation>
    <scope>NUCLEOTIDE SEQUENCE [LARGE SCALE GENOMIC DNA]</scope>
    <source>
        <strain evidence="3">cv. AP13</strain>
    </source>
</reference>
<keyword evidence="1" id="KW-0472">Membrane</keyword>
<gene>
    <name evidence="2" type="ORF">PVAP13_9NG148092</name>
</gene>
<evidence type="ECO:0000313" key="3">
    <source>
        <dbReference type="Proteomes" id="UP000823388"/>
    </source>
</evidence>
<sequence length="221" mass="24889">MARQEGALAHQRRGELQPQSGERSAQSWWIWDGVVLFNFGVSNSDTSGVATVMGIRIAPPEGQAYFHHPTVWLSDDSIILDFICKILVMIPMLLVPMIVYMATPTPLEKLGVSLAMLERLQSSRGPRLKLRLGLARVFMAVKSELSQYLAQAGKLILLMMVKIRFALLRMLSLEFMRGLLLMRVLGMKTVKKFSFHDEYAVFRRLGVQLPQVLCEVDGLAI</sequence>
<dbReference type="EMBL" id="CM029054">
    <property type="protein sequence ID" value="KAG2537253.1"/>
    <property type="molecule type" value="Genomic_DNA"/>
</dbReference>
<organism evidence="2 3">
    <name type="scientific">Panicum virgatum</name>
    <name type="common">Blackwell switchgrass</name>
    <dbReference type="NCBI Taxonomy" id="38727"/>
    <lineage>
        <taxon>Eukaryota</taxon>
        <taxon>Viridiplantae</taxon>
        <taxon>Streptophyta</taxon>
        <taxon>Embryophyta</taxon>
        <taxon>Tracheophyta</taxon>
        <taxon>Spermatophyta</taxon>
        <taxon>Magnoliopsida</taxon>
        <taxon>Liliopsida</taxon>
        <taxon>Poales</taxon>
        <taxon>Poaceae</taxon>
        <taxon>PACMAD clade</taxon>
        <taxon>Panicoideae</taxon>
        <taxon>Panicodae</taxon>
        <taxon>Paniceae</taxon>
        <taxon>Panicinae</taxon>
        <taxon>Panicum</taxon>
        <taxon>Panicum sect. Hiantes</taxon>
    </lineage>
</organism>
<evidence type="ECO:0000313" key="2">
    <source>
        <dbReference type="EMBL" id="KAG2537253.1"/>
    </source>
</evidence>
<keyword evidence="1" id="KW-0812">Transmembrane</keyword>
<dbReference type="AlphaFoldDB" id="A0A8T0MLM3"/>
<keyword evidence="3" id="KW-1185">Reference proteome</keyword>
<protein>
    <submittedName>
        <fullName evidence="2">Uncharacterized protein</fullName>
    </submittedName>
</protein>
<proteinExistence type="predicted"/>